<sequence length="67" mass="7009">MRQSLSERIGGKGQRDTEDEVFAVTPGRSVAGKKDGEGINSNLQQSSASLGTKIQNARYGASGVLQA</sequence>
<evidence type="ECO:0000313" key="4">
    <source>
        <dbReference type="Proteomes" id="UP001319930"/>
    </source>
</evidence>
<gene>
    <name evidence="3" type="ORF">NUITMVK2_1690</name>
</gene>
<feature type="compositionally biased region" description="Polar residues" evidence="1">
    <location>
        <begin position="39"/>
        <end position="55"/>
    </location>
</feature>
<evidence type="ECO:0000313" key="2">
    <source>
        <dbReference type="EMBL" id="AVX51555.1"/>
    </source>
</evidence>
<organism evidence="2">
    <name type="scientific">Klebsiella pneumoniae</name>
    <dbReference type="NCBI Taxonomy" id="573"/>
    <lineage>
        <taxon>Bacteria</taxon>
        <taxon>Pseudomonadati</taxon>
        <taxon>Pseudomonadota</taxon>
        <taxon>Gammaproteobacteria</taxon>
        <taxon>Enterobacterales</taxon>
        <taxon>Enterobacteriaceae</taxon>
        <taxon>Klebsiella/Raoultella group</taxon>
        <taxon>Klebsiella</taxon>
        <taxon>Klebsiella pneumoniae complex</taxon>
    </lineage>
</organism>
<dbReference type="EMBL" id="MH011352">
    <property type="protein sequence ID" value="AVX51555.1"/>
    <property type="molecule type" value="Genomic_DNA"/>
</dbReference>
<dbReference type="AlphaFoldDB" id="A0A2R4PHW4"/>
<proteinExistence type="predicted"/>
<dbReference type="EMBL" id="AP025164">
    <property type="protein sequence ID" value="BDB31055.1"/>
    <property type="molecule type" value="Genomic_DNA"/>
</dbReference>
<keyword evidence="2" id="KW-0614">Plasmid</keyword>
<accession>A0A2R4PHW4</accession>
<reference evidence="3 4" key="2">
    <citation type="submission" date="2021-09" db="EMBL/GenBank/DDBJ databases">
        <title>Whole genome sequencing of antimicrobial-resistant bacteria isolated from aquatic animals, plants, and environment in Asia.</title>
        <authorList>
            <person name="Hirabayashi A."/>
            <person name="Suzuki M."/>
        </authorList>
    </citation>
    <scope>NUCLEOTIDE SEQUENCE [LARGE SCALE GENOMIC DNA]</scope>
    <source>
        <strain evidence="3 4">NUITM-VK2</strain>
        <plasmid evidence="3 4">pNUITM-VK2</plasmid>
    </source>
</reference>
<protein>
    <submittedName>
        <fullName evidence="2">Uncharacterized protein</fullName>
    </submittedName>
</protein>
<evidence type="ECO:0000313" key="3">
    <source>
        <dbReference type="EMBL" id="BDB31055.1"/>
    </source>
</evidence>
<geneLocation type="plasmid" evidence="2">
    <name>pNDM-185</name>
</geneLocation>
<dbReference type="Proteomes" id="UP001319930">
    <property type="component" value="Plasmid pNUITM-VK2"/>
</dbReference>
<reference evidence="2" key="1">
    <citation type="submission" date="2018-02" db="EMBL/GenBank/DDBJ databases">
        <title>Complete Sequence of plasmid pNDM-185.</title>
        <authorList>
            <person name="Li M."/>
            <person name="Jiang Z."/>
            <person name="Zhu Y."/>
            <person name="Tong Y."/>
        </authorList>
    </citation>
    <scope>NUCLEOTIDE SEQUENCE</scope>
    <source>
        <strain evidence="2">185</strain>
        <plasmid evidence="2">pNDM-185</plasmid>
    </source>
</reference>
<name>A0A2R4PHW4_KLEPN</name>
<geneLocation type="plasmid" evidence="3 4">
    <name>pNUITM-VK2</name>
</geneLocation>
<feature type="region of interest" description="Disordered" evidence="1">
    <location>
        <begin position="28"/>
        <end position="55"/>
    </location>
</feature>
<evidence type="ECO:0000256" key="1">
    <source>
        <dbReference type="SAM" id="MobiDB-lite"/>
    </source>
</evidence>